<evidence type="ECO:0000256" key="5">
    <source>
        <dbReference type="PROSITE-ProRule" id="PRU01091"/>
    </source>
</evidence>
<dbReference type="InterPro" id="IPR016032">
    <property type="entry name" value="Sig_transdc_resp-reg_C-effctor"/>
</dbReference>
<dbReference type="InterPro" id="IPR001789">
    <property type="entry name" value="Sig_transdc_resp-reg_receiver"/>
</dbReference>
<organism evidence="8 9">
    <name type="scientific">Neolewinella marina</name>
    <dbReference type="NCBI Taxonomy" id="438751"/>
    <lineage>
        <taxon>Bacteria</taxon>
        <taxon>Pseudomonadati</taxon>
        <taxon>Bacteroidota</taxon>
        <taxon>Saprospiria</taxon>
        <taxon>Saprospirales</taxon>
        <taxon>Lewinellaceae</taxon>
        <taxon>Neolewinella</taxon>
    </lineage>
</organism>
<dbReference type="PROSITE" id="PS50110">
    <property type="entry name" value="RESPONSE_REGULATORY"/>
    <property type="match status" value="1"/>
</dbReference>
<protein>
    <submittedName>
        <fullName evidence="8">DNA-binding response regulator</fullName>
    </submittedName>
</protein>
<sequence length="245" mass="28188">MSDSNPIEAKLLLVEDDRNFGDVLRSYLEAHDYDVTLATDGVAGLEAYRRGDWDLCIFDVMMPRLSGFELAKKIRENDSQTPIIFLTAKAMKDDVLNGFELGADDYITKPFNSEELLARINVILRRSQTPTDPKEEQTEFSFGNFHFNFPLRILTFTDEKGEKTKEKLSPKEAQLLRLFAINKNDILSRSEALTKIWGEDNYFTARSMDVFVTKLRKYLKLDDSIEIVNIHGNGFQLLVRDEQES</sequence>
<evidence type="ECO:0000256" key="4">
    <source>
        <dbReference type="PROSITE-ProRule" id="PRU00169"/>
    </source>
</evidence>
<name>A0A2G0CBD5_9BACT</name>
<evidence type="ECO:0000313" key="8">
    <source>
        <dbReference type="EMBL" id="PHK97260.1"/>
    </source>
</evidence>
<evidence type="ECO:0000259" key="7">
    <source>
        <dbReference type="PROSITE" id="PS51755"/>
    </source>
</evidence>
<dbReference type="GO" id="GO:0032993">
    <property type="term" value="C:protein-DNA complex"/>
    <property type="evidence" value="ECO:0007669"/>
    <property type="project" value="TreeGrafter"/>
</dbReference>
<keyword evidence="1 4" id="KW-0597">Phosphoprotein</keyword>
<feature type="domain" description="Response regulatory" evidence="6">
    <location>
        <begin position="10"/>
        <end position="124"/>
    </location>
</feature>
<dbReference type="PANTHER" id="PTHR48111">
    <property type="entry name" value="REGULATOR OF RPOS"/>
    <property type="match status" value="1"/>
</dbReference>
<dbReference type="Proteomes" id="UP000226437">
    <property type="component" value="Unassembled WGS sequence"/>
</dbReference>
<dbReference type="GO" id="GO:0000156">
    <property type="term" value="F:phosphorelay response regulator activity"/>
    <property type="evidence" value="ECO:0007669"/>
    <property type="project" value="TreeGrafter"/>
</dbReference>
<dbReference type="GO" id="GO:0006355">
    <property type="term" value="P:regulation of DNA-templated transcription"/>
    <property type="evidence" value="ECO:0007669"/>
    <property type="project" value="InterPro"/>
</dbReference>
<evidence type="ECO:0000313" key="9">
    <source>
        <dbReference type="Proteomes" id="UP000226437"/>
    </source>
</evidence>
<evidence type="ECO:0000256" key="2">
    <source>
        <dbReference type="ARBA" id="ARBA00023012"/>
    </source>
</evidence>
<dbReference type="GO" id="GO:0005829">
    <property type="term" value="C:cytosol"/>
    <property type="evidence" value="ECO:0007669"/>
    <property type="project" value="TreeGrafter"/>
</dbReference>
<dbReference type="PANTHER" id="PTHR48111:SF40">
    <property type="entry name" value="PHOSPHATE REGULON TRANSCRIPTIONAL REGULATORY PROTEIN PHOB"/>
    <property type="match status" value="1"/>
</dbReference>
<feature type="domain" description="OmpR/PhoB-type" evidence="7">
    <location>
        <begin position="137"/>
        <end position="239"/>
    </location>
</feature>
<dbReference type="Gene3D" id="1.10.10.10">
    <property type="entry name" value="Winged helix-like DNA-binding domain superfamily/Winged helix DNA-binding domain"/>
    <property type="match status" value="1"/>
</dbReference>
<dbReference type="CDD" id="cd17574">
    <property type="entry name" value="REC_OmpR"/>
    <property type="match status" value="1"/>
</dbReference>
<dbReference type="GO" id="GO:0000976">
    <property type="term" value="F:transcription cis-regulatory region binding"/>
    <property type="evidence" value="ECO:0007669"/>
    <property type="project" value="TreeGrafter"/>
</dbReference>
<feature type="DNA-binding region" description="OmpR/PhoB-type" evidence="5">
    <location>
        <begin position="137"/>
        <end position="239"/>
    </location>
</feature>
<feature type="modified residue" description="4-aspartylphosphate" evidence="4">
    <location>
        <position position="59"/>
    </location>
</feature>
<dbReference type="SUPFAM" id="SSF52172">
    <property type="entry name" value="CheY-like"/>
    <property type="match status" value="1"/>
</dbReference>
<gene>
    <name evidence="8" type="ORF">CGL56_16915</name>
</gene>
<dbReference type="EMBL" id="PDLO01000010">
    <property type="protein sequence ID" value="PHK97260.1"/>
    <property type="molecule type" value="Genomic_DNA"/>
</dbReference>
<dbReference type="PROSITE" id="PS51755">
    <property type="entry name" value="OMPR_PHOB"/>
    <property type="match status" value="1"/>
</dbReference>
<dbReference type="CDD" id="cd00383">
    <property type="entry name" value="trans_reg_C"/>
    <property type="match status" value="1"/>
</dbReference>
<dbReference type="InterPro" id="IPR036388">
    <property type="entry name" value="WH-like_DNA-bd_sf"/>
</dbReference>
<comment type="caution">
    <text evidence="8">The sequence shown here is derived from an EMBL/GenBank/DDBJ whole genome shotgun (WGS) entry which is preliminary data.</text>
</comment>
<dbReference type="AlphaFoldDB" id="A0A2G0CBD5"/>
<keyword evidence="2" id="KW-0902">Two-component regulatory system</keyword>
<dbReference type="SMART" id="SM00448">
    <property type="entry name" value="REC"/>
    <property type="match status" value="1"/>
</dbReference>
<dbReference type="InterPro" id="IPR011006">
    <property type="entry name" value="CheY-like_superfamily"/>
</dbReference>
<dbReference type="SUPFAM" id="SSF46894">
    <property type="entry name" value="C-terminal effector domain of the bipartite response regulators"/>
    <property type="match status" value="1"/>
</dbReference>
<accession>A0A2G0CBD5</accession>
<dbReference type="SMART" id="SM00862">
    <property type="entry name" value="Trans_reg_C"/>
    <property type="match status" value="1"/>
</dbReference>
<keyword evidence="3 5" id="KW-0238">DNA-binding</keyword>
<keyword evidence="9" id="KW-1185">Reference proteome</keyword>
<reference evidence="8 9" key="1">
    <citation type="submission" date="2017-10" db="EMBL/GenBank/DDBJ databases">
        <title>The draft genome sequence of Lewinella marina KCTC 32374.</title>
        <authorList>
            <person name="Wang K."/>
        </authorList>
    </citation>
    <scope>NUCLEOTIDE SEQUENCE [LARGE SCALE GENOMIC DNA]</scope>
    <source>
        <strain evidence="8 9">MKG-38</strain>
    </source>
</reference>
<dbReference type="RefSeq" id="WP_099107772.1">
    <property type="nucleotide sequence ID" value="NZ_JAATJF010000006.1"/>
</dbReference>
<dbReference type="Gene3D" id="6.10.250.690">
    <property type="match status" value="1"/>
</dbReference>
<dbReference type="Pfam" id="PF00072">
    <property type="entry name" value="Response_reg"/>
    <property type="match status" value="1"/>
</dbReference>
<proteinExistence type="predicted"/>
<dbReference type="OrthoDB" id="9790442at2"/>
<dbReference type="InterPro" id="IPR039420">
    <property type="entry name" value="WalR-like"/>
</dbReference>
<dbReference type="Gene3D" id="3.40.50.2300">
    <property type="match status" value="1"/>
</dbReference>
<dbReference type="InterPro" id="IPR001867">
    <property type="entry name" value="OmpR/PhoB-type_DNA-bd"/>
</dbReference>
<dbReference type="Pfam" id="PF00486">
    <property type="entry name" value="Trans_reg_C"/>
    <property type="match status" value="1"/>
</dbReference>
<evidence type="ECO:0000256" key="1">
    <source>
        <dbReference type="ARBA" id="ARBA00022553"/>
    </source>
</evidence>
<evidence type="ECO:0000259" key="6">
    <source>
        <dbReference type="PROSITE" id="PS50110"/>
    </source>
</evidence>
<evidence type="ECO:0000256" key="3">
    <source>
        <dbReference type="ARBA" id="ARBA00023125"/>
    </source>
</evidence>